<dbReference type="PROSITE" id="PS00687">
    <property type="entry name" value="ALDEHYDE_DEHYDR_GLU"/>
    <property type="match status" value="1"/>
</dbReference>
<keyword evidence="2 5" id="KW-0560">Oxidoreductase</keyword>
<dbReference type="Gene3D" id="3.40.309.10">
    <property type="entry name" value="Aldehyde Dehydrogenase, Chain A, domain 2"/>
    <property type="match status" value="1"/>
</dbReference>
<dbReference type="RefSeq" id="WP_159809785.1">
    <property type="nucleotide sequence ID" value="NZ_BLJE01000005.1"/>
</dbReference>
<dbReference type="InterPro" id="IPR016160">
    <property type="entry name" value="Ald_DH_CS_CYS"/>
</dbReference>
<evidence type="ECO:0000259" key="6">
    <source>
        <dbReference type="Pfam" id="PF00171"/>
    </source>
</evidence>
<keyword evidence="8" id="KW-1185">Reference proteome</keyword>
<organism evidence="7 8">
    <name type="scientific">Litoreibacter roseus</name>
    <dbReference type="NCBI Taxonomy" id="2601869"/>
    <lineage>
        <taxon>Bacteria</taxon>
        <taxon>Pseudomonadati</taxon>
        <taxon>Pseudomonadota</taxon>
        <taxon>Alphaproteobacteria</taxon>
        <taxon>Rhodobacterales</taxon>
        <taxon>Roseobacteraceae</taxon>
        <taxon>Litoreibacter</taxon>
    </lineage>
</organism>
<accession>A0A6N6JMF2</accession>
<reference evidence="7 8" key="1">
    <citation type="submission" date="2019-12" db="EMBL/GenBank/DDBJ databases">
        <title>Litoreibacter badius sp. nov., a novel bacteriochlorophyll a-containing bacterium in the genus Litoreibacter.</title>
        <authorList>
            <person name="Kanamuro M."/>
            <person name="Takabe Y."/>
            <person name="Mori K."/>
            <person name="Takaichi S."/>
            <person name="Hanada S."/>
        </authorList>
    </citation>
    <scope>NUCLEOTIDE SEQUENCE [LARGE SCALE GENOMIC DNA]</scope>
    <source>
        <strain evidence="7 8">K6</strain>
    </source>
</reference>
<comment type="caution">
    <text evidence="7">The sequence shown here is derived from an EMBL/GenBank/DDBJ whole genome shotgun (WGS) entry which is preliminary data.</text>
</comment>
<dbReference type="Pfam" id="PF00171">
    <property type="entry name" value="Aldedh"/>
    <property type="match status" value="1"/>
</dbReference>
<dbReference type="FunFam" id="3.40.605.10:FF:000026">
    <property type="entry name" value="Aldehyde dehydrogenase, putative"/>
    <property type="match status" value="1"/>
</dbReference>
<dbReference type="InterPro" id="IPR016163">
    <property type="entry name" value="Ald_DH_C"/>
</dbReference>
<proteinExistence type="inferred from homology"/>
<protein>
    <submittedName>
        <fullName evidence="7">Aldehyde dehydrogenase</fullName>
    </submittedName>
</protein>
<keyword evidence="3" id="KW-0558">Oxidation</keyword>
<feature type="domain" description="Aldehyde dehydrogenase" evidence="6">
    <location>
        <begin position="27"/>
        <end position="497"/>
    </location>
</feature>
<dbReference type="PROSITE" id="PS00070">
    <property type="entry name" value="ALDEHYDE_DEHYDR_CYS"/>
    <property type="match status" value="1"/>
</dbReference>
<evidence type="ECO:0000313" key="7">
    <source>
        <dbReference type="EMBL" id="GFE66599.1"/>
    </source>
</evidence>
<dbReference type="InterPro" id="IPR016162">
    <property type="entry name" value="Ald_DH_N"/>
</dbReference>
<dbReference type="GO" id="GO:0016620">
    <property type="term" value="F:oxidoreductase activity, acting on the aldehyde or oxo group of donors, NAD or NADP as acceptor"/>
    <property type="evidence" value="ECO:0007669"/>
    <property type="project" value="InterPro"/>
</dbReference>
<name>A0A6N6JMF2_9RHOB</name>
<dbReference type="FunFam" id="3.40.309.10:FF:000012">
    <property type="entry name" value="Betaine aldehyde dehydrogenase"/>
    <property type="match status" value="1"/>
</dbReference>
<dbReference type="PANTHER" id="PTHR11699">
    <property type="entry name" value="ALDEHYDE DEHYDROGENASE-RELATED"/>
    <property type="match status" value="1"/>
</dbReference>
<dbReference type="SUPFAM" id="SSF53720">
    <property type="entry name" value="ALDH-like"/>
    <property type="match status" value="1"/>
</dbReference>
<evidence type="ECO:0000256" key="2">
    <source>
        <dbReference type="ARBA" id="ARBA00023002"/>
    </source>
</evidence>
<evidence type="ECO:0000256" key="1">
    <source>
        <dbReference type="ARBA" id="ARBA00009986"/>
    </source>
</evidence>
<dbReference type="Proteomes" id="UP000436822">
    <property type="component" value="Unassembled WGS sequence"/>
</dbReference>
<dbReference type="InterPro" id="IPR029510">
    <property type="entry name" value="Ald_DH_CS_GLU"/>
</dbReference>
<dbReference type="InterPro" id="IPR015590">
    <property type="entry name" value="Aldehyde_DH_dom"/>
</dbReference>
<evidence type="ECO:0000256" key="5">
    <source>
        <dbReference type="RuleBase" id="RU003345"/>
    </source>
</evidence>
<evidence type="ECO:0000313" key="8">
    <source>
        <dbReference type="Proteomes" id="UP000436822"/>
    </source>
</evidence>
<comment type="similarity">
    <text evidence="1 5">Belongs to the aldehyde dehydrogenase family.</text>
</comment>
<evidence type="ECO:0000256" key="4">
    <source>
        <dbReference type="PROSITE-ProRule" id="PRU10007"/>
    </source>
</evidence>
<dbReference type="AlphaFoldDB" id="A0A6N6JMF2"/>
<sequence>MQNAATCATDTRTSPVEDCQLYIDGTWRESASGDRMETVDPTTESVITTVAKGGKDDVEAAIAAARRRADDAEWARMPAPERQGLMMTVADIVERHADDFARCETLDMGKPIQFARSIDAVLLADLFRFFGAAAADPDGDARTVSPPPDHAARQVMSVREPVGVVAAITPFNFPLLLSATKIAPAMAAGNTIVHKPASATPLSAVRLAMAFEEAGVPAGVYNLVTGPGSEIGDTLVTHSDVDKIAFTGSTGVGKGIIAKSADTVKKVTMELGGKSAHIIFADADMNNAIQNAIFGIFYNKGEICTAGSRLLVERSALEEVLAALVAAAGALVIGDPLDAATFLGPMADEGQLKKVESYVRKGREAGADLRYGGERAEPEGLGGKGWFHQPTIFLGTNDMAIAQEEIFGPVLTVIPFDDEAEAIRIANDTTFGLASGVQTTDMAKALRVANALKAGTCWINSYNYFDVSVPFGGYKRSGFGRECGRQVLENYTQTKSIWLPSIAEATS</sequence>
<gene>
    <name evidence="7" type="ORF">KIN_36730</name>
</gene>
<dbReference type="Gene3D" id="3.40.605.10">
    <property type="entry name" value="Aldehyde Dehydrogenase, Chain A, domain 1"/>
    <property type="match status" value="1"/>
</dbReference>
<dbReference type="InterPro" id="IPR016161">
    <property type="entry name" value="Ald_DH/histidinol_DH"/>
</dbReference>
<feature type="active site" evidence="4">
    <location>
        <position position="270"/>
    </location>
</feature>
<dbReference type="EMBL" id="BLJE01000005">
    <property type="protein sequence ID" value="GFE66599.1"/>
    <property type="molecule type" value="Genomic_DNA"/>
</dbReference>
<evidence type="ECO:0000256" key="3">
    <source>
        <dbReference type="ARBA" id="ARBA00023097"/>
    </source>
</evidence>
<dbReference type="FunFam" id="3.40.605.10:FF:000007">
    <property type="entry name" value="NAD/NADP-dependent betaine aldehyde dehydrogenase"/>
    <property type="match status" value="1"/>
</dbReference>
<dbReference type="OrthoDB" id="9812625at2"/>